<accession>A0A4Q4T217</accession>
<feature type="chain" id="PRO_5020517452" evidence="2">
    <location>
        <begin position="24"/>
        <end position="268"/>
    </location>
</feature>
<organism evidence="3 4">
    <name type="scientific">Monosporascus ibericus</name>
    <dbReference type="NCBI Taxonomy" id="155417"/>
    <lineage>
        <taxon>Eukaryota</taxon>
        <taxon>Fungi</taxon>
        <taxon>Dikarya</taxon>
        <taxon>Ascomycota</taxon>
        <taxon>Pezizomycotina</taxon>
        <taxon>Sordariomycetes</taxon>
        <taxon>Xylariomycetidae</taxon>
        <taxon>Xylariales</taxon>
        <taxon>Xylariales incertae sedis</taxon>
        <taxon>Monosporascus</taxon>
    </lineage>
</organism>
<dbReference type="EMBL" id="QJNU01000570">
    <property type="protein sequence ID" value="RYO94263.1"/>
    <property type="molecule type" value="Genomic_DNA"/>
</dbReference>
<evidence type="ECO:0000313" key="4">
    <source>
        <dbReference type="Proteomes" id="UP000293360"/>
    </source>
</evidence>
<dbReference type="AlphaFoldDB" id="A0A4Q4T217"/>
<gene>
    <name evidence="3" type="ORF">DL764_007861</name>
</gene>
<reference evidence="3 4" key="1">
    <citation type="submission" date="2018-06" db="EMBL/GenBank/DDBJ databases">
        <title>Complete Genomes of Monosporascus.</title>
        <authorList>
            <person name="Robinson A.J."/>
            <person name="Natvig D.O."/>
        </authorList>
    </citation>
    <scope>NUCLEOTIDE SEQUENCE [LARGE SCALE GENOMIC DNA]</scope>
    <source>
        <strain evidence="3 4">CBS 110550</strain>
    </source>
</reference>
<evidence type="ECO:0000313" key="3">
    <source>
        <dbReference type="EMBL" id="RYO94263.1"/>
    </source>
</evidence>
<evidence type="ECO:0000256" key="2">
    <source>
        <dbReference type="SAM" id="SignalP"/>
    </source>
</evidence>
<keyword evidence="4" id="KW-1185">Reference proteome</keyword>
<protein>
    <submittedName>
        <fullName evidence="3">Uncharacterized protein</fullName>
    </submittedName>
</protein>
<feature type="signal peptide" evidence="2">
    <location>
        <begin position="1"/>
        <end position="23"/>
    </location>
</feature>
<feature type="region of interest" description="Disordered" evidence="1">
    <location>
        <begin position="209"/>
        <end position="231"/>
    </location>
</feature>
<dbReference type="OrthoDB" id="5362269at2759"/>
<sequence>MAALFSFFAASFLLLQQARLVVGQAECVTSTTTQLAIATSLADYSAFLDSMNNRFSTSGASFTGETVFIWTSLETYPGGSFTAYGVYDSNALTSAGYSVITETATITSCSTVAETTETEPLLPSPTGSLCSPHGDHWHCEATSTGDDTVPEPTATCEPHGDHWHCPPGVEEPTTPPAPAPDATASATATPEECEPHIDHWHCPPGVEAPSTPPPMPASTTSLGTLTTTTRTSVTTPEATIVEANGAAQSAAGRFFEGTLLVLFVAFLL</sequence>
<feature type="compositionally biased region" description="Low complexity" evidence="1">
    <location>
        <begin position="217"/>
        <end position="231"/>
    </location>
</feature>
<dbReference type="STRING" id="155417.A0A4Q4T217"/>
<name>A0A4Q4T217_9PEZI</name>
<evidence type="ECO:0000256" key="1">
    <source>
        <dbReference type="SAM" id="MobiDB-lite"/>
    </source>
</evidence>
<comment type="caution">
    <text evidence="3">The sequence shown here is derived from an EMBL/GenBank/DDBJ whole genome shotgun (WGS) entry which is preliminary data.</text>
</comment>
<feature type="region of interest" description="Disordered" evidence="1">
    <location>
        <begin position="155"/>
        <end position="192"/>
    </location>
</feature>
<dbReference type="Proteomes" id="UP000293360">
    <property type="component" value="Unassembled WGS sequence"/>
</dbReference>
<keyword evidence="2" id="KW-0732">Signal</keyword>
<proteinExistence type="predicted"/>
<feature type="compositionally biased region" description="Low complexity" evidence="1">
    <location>
        <begin position="180"/>
        <end position="190"/>
    </location>
</feature>